<keyword evidence="6" id="KW-0862">Zinc</keyword>
<feature type="domain" description="Serine/threonine specific protein phosphatases" evidence="14">
    <location>
        <begin position="369"/>
        <end position="374"/>
    </location>
</feature>
<evidence type="ECO:0000256" key="9">
    <source>
        <dbReference type="ARBA" id="ARBA00023004"/>
    </source>
</evidence>
<dbReference type="InterPro" id="IPR041751">
    <property type="entry name" value="MPP_PP2B"/>
</dbReference>
<gene>
    <name evidence="15" type="ORF">TKK_013791</name>
</gene>
<evidence type="ECO:0000256" key="12">
    <source>
        <dbReference type="RuleBase" id="RU004273"/>
    </source>
</evidence>
<name>A0ABD2WEN5_9HYME</name>
<accession>A0ABD2WEN5</accession>
<dbReference type="EMBL" id="JBJJXI010000109">
    <property type="protein sequence ID" value="KAL3391460.1"/>
    <property type="molecule type" value="Genomic_DNA"/>
</dbReference>
<evidence type="ECO:0000259" key="14">
    <source>
        <dbReference type="PROSITE" id="PS00125"/>
    </source>
</evidence>
<dbReference type="PROSITE" id="PS00125">
    <property type="entry name" value="SER_THR_PHOSPHATASE"/>
    <property type="match status" value="1"/>
</dbReference>
<dbReference type="PRINTS" id="PR00114">
    <property type="entry name" value="STPHPHTASE"/>
</dbReference>
<evidence type="ECO:0000256" key="5">
    <source>
        <dbReference type="ARBA" id="ARBA00022801"/>
    </source>
</evidence>
<comment type="caution">
    <text evidence="15">The sequence shown here is derived from an EMBL/GenBank/DDBJ whole genome shotgun (WGS) entry which is preliminary data.</text>
</comment>
<evidence type="ECO:0000256" key="10">
    <source>
        <dbReference type="ARBA" id="ARBA00047761"/>
    </source>
</evidence>
<feature type="compositionally biased region" description="Basic and acidic residues" evidence="13">
    <location>
        <begin position="1"/>
        <end position="11"/>
    </location>
</feature>
<keyword evidence="9" id="KW-0408">Iron</keyword>
<evidence type="ECO:0000256" key="11">
    <source>
        <dbReference type="ARBA" id="ARBA00048336"/>
    </source>
</evidence>
<keyword evidence="16" id="KW-1185">Reference proteome</keyword>
<dbReference type="GO" id="GO:0046872">
    <property type="term" value="F:metal ion binding"/>
    <property type="evidence" value="ECO:0007669"/>
    <property type="project" value="UniProtKB-KW"/>
</dbReference>
<evidence type="ECO:0000256" key="2">
    <source>
        <dbReference type="ARBA" id="ARBA00001965"/>
    </source>
</evidence>
<dbReference type="EC" id="3.1.3.16" evidence="12"/>
<feature type="region of interest" description="Disordered" evidence="13">
    <location>
        <begin position="1"/>
        <end position="29"/>
    </location>
</feature>
<dbReference type="CDD" id="cd07416">
    <property type="entry name" value="MPP_PP2B"/>
    <property type="match status" value="1"/>
</dbReference>
<evidence type="ECO:0000256" key="8">
    <source>
        <dbReference type="ARBA" id="ARBA00022912"/>
    </source>
</evidence>
<evidence type="ECO:0000256" key="7">
    <source>
        <dbReference type="ARBA" id="ARBA00022860"/>
    </source>
</evidence>
<comment type="catalytic activity">
    <reaction evidence="10">
        <text>O-phospho-L-seryl-[protein] + H2O = L-seryl-[protein] + phosphate</text>
        <dbReference type="Rhea" id="RHEA:20629"/>
        <dbReference type="Rhea" id="RHEA-COMP:9863"/>
        <dbReference type="Rhea" id="RHEA-COMP:11604"/>
        <dbReference type="ChEBI" id="CHEBI:15377"/>
        <dbReference type="ChEBI" id="CHEBI:29999"/>
        <dbReference type="ChEBI" id="CHEBI:43474"/>
        <dbReference type="ChEBI" id="CHEBI:83421"/>
        <dbReference type="EC" id="3.1.3.16"/>
    </reaction>
</comment>
<keyword evidence="5 12" id="KW-0378">Hydrolase</keyword>
<evidence type="ECO:0000256" key="1">
    <source>
        <dbReference type="ARBA" id="ARBA00001947"/>
    </source>
</evidence>
<proteinExistence type="inferred from homology"/>
<dbReference type="Pfam" id="PF00149">
    <property type="entry name" value="Metallophos"/>
    <property type="match status" value="1"/>
</dbReference>
<comment type="catalytic activity">
    <reaction evidence="11 12">
        <text>O-phospho-L-threonyl-[protein] + H2O = L-threonyl-[protein] + phosphate</text>
        <dbReference type="Rhea" id="RHEA:47004"/>
        <dbReference type="Rhea" id="RHEA-COMP:11060"/>
        <dbReference type="Rhea" id="RHEA-COMP:11605"/>
        <dbReference type="ChEBI" id="CHEBI:15377"/>
        <dbReference type="ChEBI" id="CHEBI:30013"/>
        <dbReference type="ChEBI" id="CHEBI:43474"/>
        <dbReference type="ChEBI" id="CHEBI:61977"/>
        <dbReference type="EC" id="3.1.3.16"/>
    </reaction>
</comment>
<dbReference type="PANTHER" id="PTHR45673">
    <property type="entry name" value="SERINE/THREONINE-PROTEIN PHOSPHATASE 2B CATALYTIC SUBUNIT 1-RELATED"/>
    <property type="match status" value="1"/>
</dbReference>
<keyword evidence="7" id="KW-0112">Calmodulin-binding</keyword>
<evidence type="ECO:0000256" key="6">
    <source>
        <dbReference type="ARBA" id="ARBA00022833"/>
    </source>
</evidence>
<dbReference type="SMART" id="SM00156">
    <property type="entry name" value="PP2Ac"/>
    <property type="match status" value="1"/>
</dbReference>
<dbReference type="InterPro" id="IPR004843">
    <property type="entry name" value="Calcineurin-like_PHP"/>
</dbReference>
<reference evidence="15 16" key="1">
    <citation type="journal article" date="2024" name="bioRxiv">
        <title>A reference genome for Trichogramma kaykai: A tiny desert-dwelling parasitoid wasp with competing sex-ratio distorters.</title>
        <authorList>
            <person name="Culotta J."/>
            <person name="Lindsey A.R."/>
        </authorList>
    </citation>
    <scope>NUCLEOTIDE SEQUENCE [LARGE SCALE GENOMIC DNA]</scope>
    <source>
        <strain evidence="15 16">KSX58</strain>
    </source>
</reference>
<dbReference type="GO" id="GO:0005516">
    <property type="term" value="F:calmodulin binding"/>
    <property type="evidence" value="ECO:0007669"/>
    <property type="project" value="UniProtKB-KW"/>
</dbReference>
<comment type="cofactor">
    <cofactor evidence="2">
        <name>Fe(3+)</name>
        <dbReference type="ChEBI" id="CHEBI:29034"/>
    </cofactor>
</comment>
<comment type="similarity">
    <text evidence="3">Belongs to the PPP phosphatase family. PP-2B subfamily.</text>
</comment>
<evidence type="ECO:0000256" key="3">
    <source>
        <dbReference type="ARBA" id="ARBA00009905"/>
    </source>
</evidence>
<evidence type="ECO:0000313" key="16">
    <source>
        <dbReference type="Proteomes" id="UP001627154"/>
    </source>
</evidence>
<comment type="cofactor">
    <cofactor evidence="1">
        <name>Zn(2+)</name>
        <dbReference type="ChEBI" id="CHEBI:29105"/>
    </cofactor>
</comment>
<organism evidence="15 16">
    <name type="scientific">Trichogramma kaykai</name>
    <dbReference type="NCBI Taxonomy" id="54128"/>
    <lineage>
        <taxon>Eukaryota</taxon>
        <taxon>Metazoa</taxon>
        <taxon>Ecdysozoa</taxon>
        <taxon>Arthropoda</taxon>
        <taxon>Hexapoda</taxon>
        <taxon>Insecta</taxon>
        <taxon>Pterygota</taxon>
        <taxon>Neoptera</taxon>
        <taxon>Endopterygota</taxon>
        <taxon>Hymenoptera</taxon>
        <taxon>Apocrita</taxon>
        <taxon>Proctotrupomorpha</taxon>
        <taxon>Chalcidoidea</taxon>
        <taxon>Trichogrammatidae</taxon>
        <taxon>Trichogramma</taxon>
    </lineage>
</organism>
<dbReference type="SUPFAM" id="SSF56300">
    <property type="entry name" value="Metallo-dependent phosphatases"/>
    <property type="match status" value="1"/>
</dbReference>
<dbReference type="GO" id="GO:0004722">
    <property type="term" value="F:protein serine/threonine phosphatase activity"/>
    <property type="evidence" value="ECO:0007669"/>
    <property type="project" value="UniProtKB-EC"/>
</dbReference>
<protein>
    <recommendedName>
        <fullName evidence="12">Serine/threonine-protein phosphatase</fullName>
        <ecNumber evidence="12">3.1.3.16</ecNumber>
    </recommendedName>
</protein>
<dbReference type="InterPro" id="IPR029052">
    <property type="entry name" value="Metallo-depent_PP-like"/>
</dbReference>
<evidence type="ECO:0000256" key="13">
    <source>
        <dbReference type="SAM" id="MobiDB-lite"/>
    </source>
</evidence>
<dbReference type="Gene3D" id="3.60.21.10">
    <property type="match status" value="1"/>
</dbReference>
<dbReference type="AlphaFoldDB" id="A0ABD2WEN5"/>
<dbReference type="InterPro" id="IPR043360">
    <property type="entry name" value="PP2B"/>
</dbReference>
<dbReference type="InterPro" id="IPR006186">
    <property type="entry name" value="Ser/Thr-sp_prot-phosphatase"/>
</dbReference>
<dbReference type="Proteomes" id="UP001627154">
    <property type="component" value="Unassembled WGS sequence"/>
</dbReference>
<keyword evidence="8" id="KW-0904">Protein phosphatase</keyword>
<keyword evidence="4" id="KW-0479">Metal-binding</keyword>
<sequence>MGDTSKSARAEGDEEEMTTDDLARSLNASTFDDIEEVRNVYSSEDRRDLLNSTLPLGLASLRSLTRGKKNAAAHPNTDHSFDASFHDVGPLYQTPEKREKTVWLSSGDEASPEVFFLGHHDQVPDVDDEADNTEDTSVYEETDLSKFVMGYWHNPEEELLDLPDHEELYDVNDADEFDPPDESITQDTFLTASDSPIKIHLPGSRSSENHLSTTERVIKGNHIICTKRNGTTLTINVFYVDVPEPAKNLLTEEEIFDCVTGLPRHELLRDHMLREGRLEESAVIRIIKEGALLFAREANVIKVPAPVTVCGDIHGQYYDLMKIFEIGGSPADTTYLFLGDYVDRGCFSIECVLYLWSLKICYPRTFFLLRGNHECRHLTEYFTFKRECEIKYSLLVYEACMLAFDTLPLAALMNDQFLCVHGGLSPELLDVEDIDKIQRFQEPASHGALCDLLWADPEDHYDKQRQPEFYSHNSVRGCSFYYSYEAVCDFLERNSLLGLIRAHEAQDAGYRLYRLTNKNFPSLMTVFSAPNYLDVYGNKAAILIYSNNQMNIKQFNAQPHPYWLPNFNNVFDWSIPFVGEKVTELLLGVLNICSDEEINQSQQDDSRLGAVAASRKDIIRNKVKAVGKMSRNYTLLREESETIMQLKGLSPNGLLPPGTLAGGREGLKQTLRKHLTFSEVKELDASNECMPPWTDEEEREISCSRHLMSRKNDEVVPRRRSPRLREKLQRRWEAIVKPCSVVLQRLSEQPRVSDEKSNKNA</sequence>
<evidence type="ECO:0000313" key="15">
    <source>
        <dbReference type="EMBL" id="KAL3391460.1"/>
    </source>
</evidence>
<evidence type="ECO:0000256" key="4">
    <source>
        <dbReference type="ARBA" id="ARBA00022723"/>
    </source>
</evidence>